<reference evidence="5 6" key="1">
    <citation type="submission" date="2019-08" db="EMBL/GenBank/DDBJ databases">
        <title>Five species of Acinetobacter isolated from floral nectar and animal pollinators.</title>
        <authorList>
            <person name="Hendry T.A."/>
        </authorList>
    </citation>
    <scope>NUCLEOTIDE SEQUENCE [LARGE SCALE GENOMIC DNA]</scope>
    <source>
        <strain evidence="5 6">MD18.27</strain>
    </source>
</reference>
<feature type="signal peptide" evidence="3">
    <location>
        <begin position="1"/>
        <end position="23"/>
    </location>
</feature>
<evidence type="ECO:0000313" key="5">
    <source>
        <dbReference type="EMBL" id="MEB5475719.1"/>
    </source>
</evidence>
<sequence>MKYTLLLACFLTCFLFVFSHVRAEESVDYKTLALNEIQKSGTQSRVYDFSKVLSPQEVISLQYKIDALRKISLNVGIIVVPSTGEESIFDFSIGVAERWKLGNAKTDNGLLIVLSTQDKKIQILTGNGLEGDLPDAKIHRILGETSSEFKNKAYFNGLSLVLEKISSVIDKNSTVMLEQAHASNSNHKMSDESEPKSSYSIKDFLLFIFLILIIFISNKIKYSRVSYSFRFTRNGIKIDRKTELFQRKKEKKSAIDIVLGVISILSSARNHNTKSDGSNESNFGGDFSGGGSSNSFESSENDKK</sequence>
<dbReference type="PANTHER" id="PTHR30373">
    <property type="entry name" value="UPF0603 PROTEIN YGCG"/>
    <property type="match status" value="1"/>
</dbReference>
<evidence type="ECO:0000256" key="2">
    <source>
        <dbReference type="SAM" id="Phobius"/>
    </source>
</evidence>
<proteinExistence type="predicted"/>
<keyword evidence="6" id="KW-1185">Reference proteome</keyword>
<feature type="domain" description="TPM" evidence="4">
    <location>
        <begin position="46"/>
        <end position="166"/>
    </location>
</feature>
<keyword evidence="3" id="KW-0732">Signal</keyword>
<accession>A0ABU6DPD9</accession>
<dbReference type="Pfam" id="PF04536">
    <property type="entry name" value="TPM_phosphatase"/>
    <property type="match status" value="1"/>
</dbReference>
<evidence type="ECO:0000313" key="6">
    <source>
        <dbReference type="Proteomes" id="UP001339883"/>
    </source>
</evidence>
<dbReference type="Gene3D" id="3.10.310.50">
    <property type="match status" value="1"/>
</dbReference>
<keyword evidence="2" id="KW-0812">Transmembrane</keyword>
<dbReference type="EMBL" id="VTDN01000001">
    <property type="protein sequence ID" value="MEB5475719.1"/>
    <property type="molecule type" value="Genomic_DNA"/>
</dbReference>
<name>A0ABU6DPD9_9GAMM</name>
<protein>
    <submittedName>
        <fullName evidence="5">TPM domain-containing protein</fullName>
    </submittedName>
</protein>
<dbReference type="Proteomes" id="UP001339883">
    <property type="component" value="Unassembled WGS sequence"/>
</dbReference>
<keyword evidence="2" id="KW-1133">Transmembrane helix</keyword>
<feature type="region of interest" description="Disordered" evidence="1">
    <location>
        <begin position="270"/>
        <end position="304"/>
    </location>
</feature>
<organism evidence="5 6">
    <name type="scientific">Acinetobacter pollinis</name>
    <dbReference type="NCBI Taxonomy" id="2605270"/>
    <lineage>
        <taxon>Bacteria</taxon>
        <taxon>Pseudomonadati</taxon>
        <taxon>Pseudomonadota</taxon>
        <taxon>Gammaproteobacteria</taxon>
        <taxon>Moraxellales</taxon>
        <taxon>Moraxellaceae</taxon>
        <taxon>Acinetobacter</taxon>
    </lineage>
</organism>
<dbReference type="RefSeq" id="WP_325774356.1">
    <property type="nucleotide sequence ID" value="NZ_VTDN01000001.1"/>
</dbReference>
<dbReference type="PANTHER" id="PTHR30373:SF2">
    <property type="entry name" value="UPF0603 PROTEIN YGCG"/>
    <property type="match status" value="1"/>
</dbReference>
<comment type="caution">
    <text evidence="5">The sequence shown here is derived from an EMBL/GenBank/DDBJ whole genome shotgun (WGS) entry which is preliminary data.</text>
</comment>
<keyword evidence="2" id="KW-0472">Membrane</keyword>
<gene>
    <name evidence="5" type="ORF">I2F25_01385</name>
</gene>
<evidence type="ECO:0000256" key="1">
    <source>
        <dbReference type="SAM" id="MobiDB-lite"/>
    </source>
</evidence>
<evidence type="ECO:0000259" key="4">
    <source>
        <dbReference type="Pfam" id="PF04536"/>
    </source>
</evidence>
<evidence type="ECO:0000256" key="3">
    <source>
        <dbReference type="SAM" id="SignalP"/>
    </source>
</evidence>
<dbReference type="InterPro" id="IPR007621">
    <property type="entry name" value="TPM_dom"/>
</dbReference>
<feature type="transmembrane region" description="Helical" evidence="2">
    <location>
        <begin position="204"/>
        <end position="220"/>
    </location>
</feature>
<feature type="chain" id="PRO_5047102278" evidence="3">
    <location>
        <begin position="24"/>
        <end position="304"/>
    </location>
</feature>